<dbReference type="FunCoup" id="G7E5H0">
    <property type="interactions" value="683"/>
</dbReference>
<feature type="compositionally biased region" description="Low complexity" evidence="2">
    <location>
        <begin position="169"/>
        <end position="180"/>
    </location>
</feature>
<evidence type="ECO:0000256" key="1">
    <source>
        <dbReference type="ARBA" id="ARBA00006817"/>
    </source>
</evidence>
<dbReference type="GO" id="GO:0005829">
    <property type="term" value="C:cytosol"/>
    <property type="evidence" value="ECO:0007669"/>
    <property type="project" value="TreeGrafter"/>
</dbReference>
<dbReference type="GO" id="GO:0051087">
    <property type="term" value="F:protein-folding chaperone binding"/>
    <property type="evidence" value="ECO:0007669"/>
    <property type="project" value="InterPro"/>
</dbReference>
<dbReference type="eggNOG" id="KOG2936">
    <property type="taxonomic scope" value="Eukaryota"/>
</dbReference>
<organism evidence="4 5">
    <name type="scientific">Mixia osmundae (strain CBS 9802 / IAM 14324 / JCM 22182 / KY 12970)</name>
    <dbReference type="NCBI Taxonomy" id="764103"/>
    <lineage>
        <taxon>Eukaryota</taxon>
        <taxon>Fungi</taxon>
        <taxon>Dikarya</taxon>
        <taxon>Basidiomycota</taxon>
        <taxon>Pucciniomycotina</taxon>
        <taxon>Mixiomycetes</taxon>
        <taxon>Mixiales</taxon>
        <taxon>Mixiaceae</taxon>
        <taxon>Mixia</taxon>
    </lineage>
</organism>
<dbReference type="SUPFAM" id="SSF55961">
    <property type="entry name" value="Bet v1-like"/>
    <property type="match status" value="1"/>
</dbReference>
<sequence>MTLSAGLKNWHWRSKNTKSWAQTWFEQHLVGLESEGVKIESIREITGDSDIGMRKSKLVTIYDLNIVCRWISVPGGPDEDEVSGTLTALEVCHDMSEEEYTFESTLDQSEEDSKRADKLHTIAKTKLADLCRPQFQQFPKSMIDVHGKDLLQAAEDEDAKSKGQPAAPAPKLTTAAAAAKPATSSKSINTAVVTLQEDLRIQAVELFELLTDPTKVPQWTRNVAQIEPVVGAPVSLFGGNIVGKVLAVDKPERFVQTWRAPTWPDDHYGELEIKLQQGSDTTNLSLRLTGCPVGKEDETKHNLEGFYMRSLKAIGLGTML</sequence>
<dbReference type="Gene3D" id="3.15.10.20">
    <property type="entry name" value="Activator of Hsp90 ATPase Aha1, N-terminal domain"/>
    <property type="match status" value="1"/>
</dbReference>
<dbReference type="EMBL" id="BABT02000150">
    <property type="protein sequence ID" value="GAA98080.1"/>
    <property type="molecule type" value="Genomic_DNA"/>
</dbReference>
<gene>
    <name evidence="4" type="primary">Mo04762</name>
    <name evidence="4" type="ORF">E5Q_04762</name>
</gene>
<dbReference type="RefSeq" id="XP_014569374.1">
    <property type="nucleotide sequence ID" value="XM_014713888.1"/>
</dbReference>
<dbReference type="GO" id="GO:0006457">
    <property type="term" value="P:protein folding"/>
    <property type="evidence" value="ECO:0007669"/>
    <property type="project" value="TreeGrafter"/>
</dbReference>
<proteinExistence type="inferred from homology"/>
<dbReference type="InterPro" id="IPR036338">
    <property type="entry name" value="Aha1"/>
</dbReference>
<dbReference type="OMA" id="GDCEVNQ"/>
<dbReference type="AlphaFoldDB" id="G7E5H0"/>
<evidence type="ECO:0000259" key="3">
    <source>
        <dbReference type="SMART" id="SM01000"/>
    </source>
</evidence>
<dbReference type="SUPFAM" id="SSF103111">
    <property type="entry name" value="Activator of Hsp90 ATPase, Aha1"/>
    <property type="match status" value="1"/>
</dbReference>
<reference evidence="4 5" key="1">
    <citation type="journal article" date="2011" name="J. Gen. Appl. Microbiol.">
        <title>Draft genome sequencing of the enigmatic basidiomycete Mixia osmundae.</title>
        <authorList>
            <person name="Nishida H."/>
            <person name="Nagatsuka Y."/>
            <person name="Sugiyama J."/>
        </authorList>
    </citation>
    <scope>NUCLEOTIDE SEQUENCE [LARGE SCALE GENOMIC DNA]</scope>
    <source>
        <strain evidence="5">CBS 9802 / IAM 14324 / JCM 22182 / KY 12970</strain>
    </source>
</reference>
<dbReference type="PANTHER" id="PTHR13009:SF22">
    <property type="entry name" value="LD43819P"/>
    <property type="match status" value="1"/>
</dbReference>
<dbReference type="STRING" id="764103.G7E5H0"/>
<dbReference type="OrthoDB" id="567237at2759"/>
<reference evidence="4 5" key="2">
    <citation type="journal article" date="2012" name="Open Biol.">
        <title>Characteristics of nucleosomes and linker DNA regions on the genome of the basidiomycete Mixia osmundae revealed by mono- and dinucleosome mapping.</title>
        <authorList>
            <person name="Nishida H."/>
            <person name="Kondo S."/>
            <person name="Matsumoto T."/>
            <person name="Suzuki Y."/>
            <person name="Yoshikawa H."/>
            <person name="Taylor T.D."/>
            <person name="Sugiyama J."/>
        </authorList>
    </citation>
    <scope>NUCLEOTIDE SEQUENCE [LARGE SCALE GENOMIC DNA]</scope>
    <source>
        <strain evidence="5">CBS 9802 / IAM 14324 / JCM 22182 / KY 12970</strain>
    </source>
</reference>
<dbReference type="InterPro" id="IPR023393">
    <property type="entry name" value="START-like_dom_sf"/>
</dbReference>
<protein>
    <recommendedName>
        <fullName evidence="3">Activator of Hsp90 ATPase AHSA1-like N-terminal domain-containing protein</fullName>
    </recommendedName>
</protein>
<dbReference type="SMART" id="SM01000">
    <property type="entry name" value="Aha1_N"/>
    <property type="match status" value="1"/>
</dbReference>
<dbReference type="PANTHER" id="PTHR13009">
    <property type="entry name" value="HEAT SHOCK PROTEIN 90 HSP90 CO-CHAPERONE AHA-1"/>
    <property type="match status" value="1"/>
</dbReference>
<feature type="domain" description="Activator of Hsp90 ATPase AHSA1-like N-terminal" evidence="3">
    <location>
        <begin position="14"/>
        <end position="148"/>
    </location>
</feature>
<evidence type="ECO:0000313" key="5">
    <source>
        <dbReference type="Proteomes" id="UP000009131"/>
    </source>
</evidence>
<dbReference type="HOGENOM" id="CLU_049046_1_0_1"/>
<accession>G7E5H0</accession>
<dbReference type="Pfam" id="PF09229">
    <property type="entry name" value="Aha1_N"/>
    <property type="match status" value="1"/>
</dbReference>
<dbReference type="InterPro" id="IPR015310">
    <property type="entry name" value="AHSA1-like_N"/>
</dbReference>
<dbReference type="Proteomes" id="UP000009131">
    <property type="component" value="Unassembled WGS sequence"/>
</dbReference>
<comment type="similarity">
    <text evidence="1">Belongs to the AHA1 family.</text>
</comment>
<dbReference type="Pfam" id="PF08327">
    <property type="entry name" value="AHSA1"/>
    <property type="match status" value="1"/>
</dbReference>
<feature type="region of interest" description="Disordered" evidence="2">
    <location>
        <begin position="155"/>
        <end position="180"/>
    </location>
</feature>
<evidence type="ECO:0000313" key="4">
    <source>
        <dbReference type="EMBL" id="GAA98080.1"/>
    </source>
</evidence>
<dbReference type="GO" id="GO:0001671">
    <property type="term" value="F:ATPase activator activity"/>
    <property type="evidence" value="ECO:0007669"/>
    <property type="project" value="InterPro"/>
</dbReference>
<evidence type="ECO:0000256" key="2">
    <source>
        <dbReference type="SAM" id="MobiDB-lite"/>
    </source>
</evidence>
<comment type="caution">
    <text evidence="4">The sequence shown here is derived from an EMBL/GenBank/DDBJ whole genome shotgun (WGS) entry which is preliminary data.</text>
</comment>
<keyword evidence="5" id="KW-1185">Reference proteome</keyword>
<dbReference type="InterPro" id="IPR013538">
    <property type="entry name" value="ASHA1/2-like_C"/>
</dbReference>
<name>G7E5H0_MIXOS</name>
<dbReference type="Gene3D" id="3.30.530.20">
    <property type="match status" value="1"/>
</dbReference>
<dbReference type="InParanoid" id="G7E5H0"/>